<dbReference type="SUPFAM" id="SSF51045">
    <property type="entry name" value="WW domain"/>
    <property type="match status" value="1"/>
</dbReference>
<dbReference type="InterPro" id="IPR000504">
    <property type="entry name" value="RRM_dom"/>
</dbReference>
<evidence type="ECO:0000259" key="5">
    <source>
        <dbReference type="PROSITE" id="PS50020"/>
    </source>
</evidence>
<accession>A0A2I0IKG0</accession>
<dbReference type="SMART" id="SM00360">
    <property type="entry name" value="RRM"/>
    <property type="match status" value="1"/>
</dbReference>
<keyword evidence="2 3" id="KW-0694">RNA-binding</keyword>
<organism evidence="7 8">
    <name type="scientific">Punica granatum</name>
    <name type="common">Pomegranate</name>
    <dbReference type="NCBI Taxonomy" id="22663"/>
    <lineage>
        <taxon>Eukaryota</taxon>
        <taxon>Viridiplantae</taxon>
        <taxon>Streptophyta</taxon>
        <taxon>Embryophyta</taxon>
        <taxon>Tracheophyta</taxon>
        <taxon>Spermatophyta</taxon>
        <taxon>Magnoliopsida</taxon>
        <taxon>eudicotyledons</taxon>
        <taxon>Gunneridae</taxon>
        <taxon>Pentapetalae</taxon>
        <taxon>rosids</taxon>
        <taxon>malvids</taxon>
        <taxon>Myrtales</taxon>
        <taxon>Lythraceae</taxon>
        <taxon>Punica</taxon>
    </lineage>
</organism>
<protein>
    <recommendedName>
        <fullName evidence="9">Flowering time control protein FCA</fullName>
    </recommendedName>
</protein>
<evidence type="ECO:0000256" key="3">
    <source>
        <dbReference type="PROSITE-ProRule" id="PRU00176"/>
    </source>
</evidence>
<evidence type="ECO:0000313" key="8">
    <source>
        <dbReference type="Proteomes" id="UP000233551"/>
    </source>
</evidence>
<feature type="domain" description="RRM" evidence="6">
    <location>
        <begin position="117"/>
        <end position="198"/>
    </location>
</feature>
<dbReference type="SUPFAM" id="SSF54928">
    <property type="entry name" value="RNA-binding domain, RBD"/>
    <property type="match status" value="1"/>
</dbReference>
<dbReference type="Pfam" id="PF00076">
    <property type="entry name" value="RRM_1"/>
    <property type="match status" value="1"/>
</dbReference>
<feature type="domain" description="WW" evidence="5">
    <location>
        <begin position="364"/>
        <end position="397"/>
    </location>
</feature>
<dbReference type="AlphaFoldDB" id="A0A2I0IKG0"/>
<dbReference type="Proteomes" id="UP000233551">
    <property type="component" value="Unassembled WGS sequence"/>
</dbReference>
<dbReference type="Gene3D" id="2.20.70.10">
    <property type="match status" value="1"/>
</dbReference>
<dbReference type="PANTHER" id="PTHR24012">
    <property type="entry name" value="RNA BINDING PROTEIN"/>
    <property type="match status" value="1"/>
</dbReference>
<dbReference type="EMBL" id="PGOL01002884">
    <property type="protein sequence ID" value="PKI44487.1"/>
    <property type="molecule type" value="Genomic_DNA"/>
</dbReference>
<dbReference type="Gene3D" id="3.30.70.330">
    <property type="match status" value="1"/>
</dbReference>
<keyword evidence="8" id="KW-1185">Reference proteome</keyword>
<reference evidence="7 8" key="1">
    <citation type="submission" date="2017-11" db="EMBL/GenBank/DDBJ databases">
        <title>De-novo sequencing of pomegranate (Punica granatum L.) genome.</title>
        <authorList>
            <person name="Akparov Z."/>
            <person name="Amiraslanov A."/>
            <person name="Hajiyeva S."/>
            <person name="Abbasov M."/>
            <person name="Kaur K."/>
            <person name="Hamwieh A."/>
            <person name="Solovyev V."/>
            <person name="Salamov A."/>
            <person name="Braich B."/>
            <person name="Kosarev P."/>
            <person name="Mahmoud A."/>
            <person name="Hajiyev E."/>
            <person name="Babayeva S."/>
            <person name="Izzatullayeva V."/>
            <person name="Mammadov A."/>
            <person name="Mammadov A."/>
            <person name="Sharifova S."/>
            <person name="Ojaghi J."/>
            <person name="Eynullazada K."/>
            <person name="Bayramov B."/>
            <person name="Abdulazimova A."/>
            <person name="Shahmuradov I."/>
        </authorList>
    </citation>
    <scope>NUCLEOTIDE SEQUENCE [LARGE SCALE GENOMIC DNA]</scope>
    <source>
        <strain evidence="8">cv. AG2017</strain>
        <tissue evidence="7">Leaf</tissue>
    </source>
</reference>
<gene>
    <name evidence="7" type="ORF">CRG98_035122</name>
</gene>
<dbReference type="CDD" id="cd00201">
    <property type="entry name" value="WW"/>
    <property type="match status" value="1"/>
</dbReference>
<comment type="caution">
    <text evidence="7">The sequence shown here is derived from an EMBL/GenBank/DDBJ whole genome shotgun (WGS) entry which is preliminary data.</text>
</comment>
<feature type="compositionally biased region" description="Polar residues" evidence="4">
    <location>
        <begin position="247"/>
        <end position="258"/>
    </location>
</feature>
<dbReference type="InterPro" id="IPR035979">
    <property type="entry name" value="RBD_domain_sf"/>
</dbReference>
<dbReference type="PROSITE" id="PS50102">
    <property type="entry name" value="RRM"/>
    <property type="match status" value="1"/>
</dbReference>
<dbReference type="PROSITE" id="PS50020">
    <property type="entry name" value="WW_DOMAIN_2"/>
    <property type="match status" value="1"/>
</dbReference>
<dbReference type="InterPro" id="IPR001202">
    <property type="entry name" value="WW_dom"/>
</dbReference>
<evidence type="ECO:0000256" key="1">
    <source>
        <dbReference type="ARBA" id="ARBA00022737"/>
    </source>
</evidence>
<evidence type="ECO:0008006" key="9">
    <source>
        <dbReference type="Google" id="ProtNLM"/>
    </source>
</evidence>
<sequence length="457" mass="50646">MVVAAAPAVTQPLSMAASGLGMLHSTAMVLDIPKSTLHRCRERLLKKIFVPCLSHMEDLLRLFFLGIRGLVSNKVASGQDLHQQLPMVTNGQDLHQLLPMVIILEVNGQHLHQASKAIIMVVNGQHQHQPSKARIKIFSPYGVVEDIFIIRDEMKQSRGCAFVKYSHSDMAVAAIKSLNGTFIMRGCDLPLTVRFAEPKKPRGGEPRGNNSSSGSYFSAHSREPVNRHAPHLSNSMGGFIPPVPSHHMQQQFNSSFPNQVPADHRIMPQPVPPLQQTPPLLPQCSTPHVETLEGSQTPDQVGSEIRPQPDKLQASNQKSEQQQQQQQQSSQASEQMDKFMTAQAQVGPQTAVSACTTSTDAEAASLECDWSQHICPDGFKYYYNCVTCESMWEKPDEFARYEQEQEKLRNRQNSTQHIHSQSPIISSTVETAQAQHVQIQNSFFPQEKGLAVVPACG</sequence>
<dbReference type="SMART" id="SM00456">
    <property type="entry name" value="WW"/>
    <property type="match status" value="1"/>
</dbReference>
<proteinExistence type="predicted"/>
<evidence type="ECO:0000256" key="2">
    <source>
        <dbReference type="ARBA" id="ARBA00022884"/>
    </source>
</evidence>
<keyword evidence="1" id="KW-0677">Repeat</keyword>
<name>A0A2I0IKG0_PUNGR</name>
<feature type="compositionally biased region" description="Pro residues" evidence="4">
    <location>
        <begin position="269"/>
        <end position="281"/>
    </location>
</feature>
<feature type="compositionally biased region" description="Polar residues" evidence="4">
    <location>
        <begin position="284"/>
        <end position="300"/>
    </location>
</feature>
<dbReference type="STRING" id="22663.A0A2I0IKG0"/>
<dbReference type="InterPro" id="IPR036020">
    <property type="entry name" value="WW_dom_sf"/>
</dbReference>
<dbReference type="Pfam" id="PF00397">
    <property type="entry name" value="WW"/>
    <property type="match status" value="1"/>
</dbReference>
<evidence type="ECO:0000313" key="7">
    <source>
        <dbReference type="EMBL" id="PKI44487.1"/>
    </source>
</evidence>
<evidence type="ECO:0000259" key="6">
    <source>
        <dbReference type="PROSITE" id="PS50102"/>
    </source>
</evidence>
<evidence type="ECO:0000256" key="4">
    <source>
        <dbReference type="SAM" id="MobiDB-lite"/>
    </source>
</evidence>
<dbReference type="InterPro" id="IPR012677">
    <property type="entry name" value="Nucleotide-bd_a/b_plait_sf"/>
</dbReference>
<feature type="compositionally biased region" description="Polar residues" evidence="4">
    <location>
        <begin position="208"/>
        <end position="218"/>
    </location>
</feature>
<feature type="compositionally biased region" description="Low complexity" evidence="4">
    <location>
        <begin position="313"/>
        <end position="334"/>
    </location>
</feature>
<feature type="region of interest" description="Disordered" evidence="4">
    <location>
        <begin position="198"/>
        <end position="336"/>
    </location>
</feature>
<dbReference type="GO" id="GO:0003723">
    <property type="term" value="F:RNA binding"/>
    <property type="evidence" value="ECO:0007669"/>
    <property type="project" value="UniProtKB-UniRule"/>
</dbReference>